<dbReference type="EMBL" id="JAPFFF010000010">
    <property type="protein sequence ID" value="KAK8880941.1"/>
    <property type="molecule type" value="Genomic_DNA"/>
</dbReference>
<evidence type="ECO:0000313" key="6">
    <source>
        <dbReference type="Proteomes" id="UP001470230"/>
    </source>
</evidence>
<dbReference type="EMBL" id="JAPFFF010000020">
    <property type="protein sequence ID" value="KAK8857377.1"/>
    <property type="molecule type" value="Genomic_DNA"/>
</dbReference>
<evidence type="ECO:0000313" key="4">
    <source>
        <dbReference type="EMBL" id="KAK8857377.1"/>
    </source>
</evidence>
<evidence type="ECO:0000313" key="3">
    <source>
        <dbReference type="EMBL" id="KAK8841702.1"/>
    </source>
</evidence>
<feature type="domain" description="SAM" evidence="1">
    <location>
        <begin position="37"/>
        <end position="119"/>
    </location>
</feature>
<reference evidence="2 6" key="1">
    <citation type="submission" date="2024-04" db="EMBL/GenBank/DDBJ databases">
        <title>Tritrichomonas musculus Genome.</title>
        <authorList>
            <person name="Alves-Ferreira E."/>
            <person name="Grigg M."/>
            <person name="Lorenzi H."/>
            <person name="Galac M."/>
        </authorList>
    </citation>
    <scope>NUCLEOTIDE SEQUENCE [LARGE SCALE GENOMIC DNA]</scope>
    <source>
        <strain evidence="2 6">EAF2021</strain>
    </source>
</reference>
<evidence type="ECO:0000259" key="1">
    <source>
        <dbReference type="PROSITE" id="PS50105"/>
    </source>
</evidence>
<comment type="caution">
    <text evidence="2">The sequence shown here is derived from an EMBL/GenBank/DDBJ whole genome shotgun (WGS) entry which is preliminary data.</text>
</comment>
<dbReference type="SUPFAM" id="SSF47769">
    <property type="entry name" value="SAM/Pointed domain"/>
    <property type="match status" value="1"/>
</dbReference>
<name>A0ABR2GW39_9EUKA</name>
<dbReference type="PROSITE" id="PS50105">
    <property type="entry name" value="SAM_DOMAIN"/>
    <property type="match status" value="1"/>
</dbReference>
<dbReference type="Pfam" id="PF07647">
    <property type="entry name" value="SAM_2"/>
    <property type="match status" value="1"/>
</dbReference>
<sequence>MIKINSKFSKSLKEAFKFDNNHFYFIFNLGKKNTSTWSTDDVSRYLEQIGLCQYSKAFAEFCGKEISPKLYSAHLSQRRKKMIEKNLKQNEHQADSQPKVDFKGNRNKLIELIKKQKREG</sequence>
<dbReference type="EMBL" id="JAPFFF010000040">
    <property type="protein sequence ID" value="KAK8841702.1"/>
    <property type="molecule type" value="Genomic_DNA"/>
</dbReference>
<protein>
    <recommendedName>
        <fullName evidence="1">SAM domain-containing protein</fullName>
    </recommendedName>
</protein>
<gene>
    <name evidence="5" type="ORF">M9Y10_003647</name>
    <name evidence="4" type="ORF">M9Y10_015782</name>
    <name evidence="3" type="ORF">M9Y10_026646</name>
    <name evidence="2" type="ORF">M9Y10_035563</name>
</gene>
<keyword evidence="6" id="KW-1185">Reference proteome</keyword>
<organism evidence="2 6">
    <name type="scientific">Tritrichomonas musculus</name>
    <dbReference type="NCBI Taxonomy" id="1915356"/>
    <lineage>
        <taxon>Eukaryota</taxon>
        <taxon>Metamonada</taxon>
        <taxon>Parabasalia</taxon>
        <taxon>Tritrichomonadida</taxon>
        <taxon>Tritrichomonadidae</taxon>
        <taxon>Tritrichomonas</taxon>
    </lineage>
</organism>
<dbReference type="InterPro" id="IPR001660">
    <property type="entry name" value="SAM"/>
</dbReference>
<accession>A0ABR2GW39</accession>
<dbReference type="InterPro" id="IPR013761">
    <property type="entry name" value="SAM/pointed_sf"/>
</dbReference>
<evidence type="ECO:0000313" key="2">
    <source>
        <dbReference type="EMBL" id="KAK8838147.1"/>
    </source>
</evidence>
<dbReference type="Gene3D" id="1.10.150.50">
    <property type="entry name" value="Transcription Factor, Ets-1"/>
    <property type="match status" value="1"/>
</dbReference>
<evidence type="ECO:0000313" key="5">
    <source>
        <dbReference type="EMBL" id="KAK8880941.1"/>
    </source>
</evidence>
<dbReference type="EMBL" id="JAPFFF010000056">
    <property type="protein sequence ID" value="KAK8838147.1"/>
    <property type="molecule type" value="Genomic_DNA"/>
</dbReference>
<dbReference type="Proteomes" id="UP001470230">
    <property type="component" value="Unassembled WGS sequence"/>
</dbReference>
<proteinExistence type="predicted"/>